<dbReference type="AlphaFoldDB" id="A0A0V8E3R9"/>
<gene>
    <name evidence="1" type="ORF">M20_1573</name>
</gene>
<comment type="caution">
    <text evidence="1">The sequence shown here is derived from an EMBL/GenBank/DDBJ whole genome shotgun (WGS) entry which is preliminary data.</text>
</comment>
<evidence type="ECO:0000313" key="2">
    <source>
        <dbReference type="Proteomes" id="UP000053719"/>
    </source>
</evidence>
<dbReference type="Proteomes" id="UP000053719">
    <property type="component" value="Unassembled WGS sequence"/>
</dbReference>
<reference evidence="2" key="1">
    <citation type="submission" date="2015-10" db="EMBL/GenBank/DDBJ databases">
        <title>Draft Genome Sequences of 11 Lactococcus lactis subspecies cremoris strains.</title>
        <authorList>
            <person name="Wels M."/>
            <person name="Backus L."/>
            <person name="Boekhorst J."/>
            <person name="Dijkstra A."/>
            <person name="Beerthuizen M."/>
            <person name="Kelly W."/>
            <person name="Siezen R."/>
            <person name="Bachmann H."/>
            <person name="Van Hijum S."/>
        </authorList>
    </citation>
    <scope>NUCLEOTIDE SEQUENCE [LARGE SCALE GENOMIC DNA]</scope>
    <source>
        <strain evidence="2">M20</strain>
    </source>
</reference>
<sequence>MGTGGTPLPNSVNKHWYRLRQRKNARVEYEDRNNANCWGEYATGKGTSWYFKERKAREGLKMIM</sequence>
<protein>
    <submittedName>
        <fullName evidence="1">Uncharacterized protein</fullName>
    </submittedName>
</protein>
<evidence type="ECO:0000313" key="1">
    <source>
        <dbReference type="EMBL" id="KSU20264.1"/>
    </source>
</evidence>
<organism evidence="1 2">
    <name type="scientific">Lactococcus lactis subsp. lactis</name>
    <name type="common">Streptococcus lactis</name>
    <dbReference type="NCBI Taxonomy" id="1360"/>
    <lineage>
        <taxon>Bacteria</taxon>
        <taxon>Bacillati</taxon>
        <taxon>Bacillota</taxon>
        <taxon>Bacilli</taxon>
        <taxon>Lactobacillales</taxon>
        <taxon>Streptococcaceae</taxon>
        <taxon>Lactococcus</taxon>
    </lineage>
</organism>
<name>A0A0V8E3R9_LACLL</name>
<accession>A0A0V8E3R9</accession>
<dbReference type="PATRIC" id="fig|1360.114.peg.1821"/>
<dbReference type="EMBL" id="LKLU01000092">
    <property type="protein sequence ID" value="KSU20264.1"/>
    <property type="molecule type" value="Genomic_DNA"/>
</dbReference>
<proteinExistence type="predicted"/>